<evidence type="ECO:0000313" key="1">
    <source>
        <dbReference type="EMBL" id="KAJ1188879.1"/>
    </source>
</evidence>
<dbReference type="AlphaFoldDB" id="A0AAV7UK34"/>
<keyword evidence="2" id="KW-1185">Reference proteome</keyword>
<protein>
    <submittedName>
        <fullName evidence="1">Uncharacterized protein</fullName>
    </submittedName>
</protein>
<accession>A0AAV7UK34</accession>
<dbReference type="Proteomes" id="UP001066276">
    <property type="component" value="Chromosome 3_1"/>
</dbReference>
<reference evidence="1" key="1">
    <citation type="journal article" date="2022" name="bioRxiv">
        <title>Sequencing and chromosome-scale assembly of the giantPleurodeles waltlgenome.</title>
        <authorList>
            <person name="Brown T."/>
            <person name="Elewa A."/>
            <person name="Iarovenko S."/>
            <person name="Subramanian E."/>
            <person name="Araus A.J."/>
            <person name="Petzold A."/>
            <person name="Susuki M."/>
            <person name="Suzuki K.-i.T."/>
            <person name="Hayashi T."/>
            <person name="Toyoda A."/>
            <person name="Oliveira C."/>
            <person name="Osipova E."/>
            <person name="Leigh N.D."/>
            <person name="Simon A."/>
            <person name="Yun M.H."/>
        </authorList>
    </citation>
    <scope>NUCLEOTIDE SEQUENCE</scope>
    <source>
        <strain evidence="1">20211129_DDA</strain>
        <tissue evidence="1">Liver</tissue>
    </source>
</reference>
<comment type="caution">
    <text evidence="1">The sequence shown here is derived from an EMBL/GenBank/DDBJ whole genome shotgun (WGS) entry which is preliminary data.</text>
</comment>
<sequence>MLQVLMLGPSRYRGDAGVALWGGFMFLGGDWIIGYSLRLSWLSAQFAPPFPLPSLRSPGGWLLGFSGSGLRSRPRPRMDLASLLRSQSRPQAPSRVRLGAPSGRRLLRVRGVSMCPLAPVHIPPWIFGPAGSAPIRSRRCSSSLS</sequence>
<proteinExistence type="predicted"/>
<organism evidence="1 2">
    <name type="scientific">Pleurodeles waltl</name>
    <name type="common">Iberian ribbed newt</name>
    <dbReference type="NCBI Taxonomy" id="8319"/>
    <lineage>
        <taxon>Eukaryota</taxon>
        <taxon>Metazoa</taxon>
        <taxon>Chordata</taxon>
        <taxon>Craniata</taxon>
        <taxon>Vertebrata</taxon>
        <taxon>Euteleostomi</taxon>
        <taxon>Amphibia</taxon>
        <taxon>Batrachia</taxon>
        <taxon>Caudata</taxon>
        <taxon>Salamandroidea</taxon>
        <taxon>Salamandridae</taxon>
        <taxon>Pleurodelinae</taxon>
        <taxon>Pleurodeles</taxon>
    </lineage>
</organism>
<name>A0AAV7UK34_PLEWA</name>
<gene>
    <name evidence="1" type="ORF">NDU88_005636</name>
</gene>
<dbReference type="EMBL" id="JANPWB010000005">
    <property type="protein sequence ID" value="KAJ1188879.1"/>
    <property type="molecule type" value="Genomic_DNA"/>
</dbReference>
<evidence type="ECO:0000313" key="2">
    <source>
        <dbReference type="Proteomes" id="UP001066276"/>
    </source>
</evidence>